<dbReference type="EMBL" id="JASSZA010000007">
    <property type="protein sequence ID" value="KAK2105324.1"/>
    <property type="molecule type" value="Genomic_DNA"/>
</dbReference>
<comment type="caution">
    <text evidence="1">The sequence shown here is derived from an EMBL/GenBank/DDBJ whole genome shotgun (WGS) entry which is preliminary data.</text>
</comment>
<gene>
    <name evidence="1" type="ORF">P7K49_014838</name>
</gene>
<evidence type="ECO:0000313" key="1">
    <source>
        <dbReference type="EMBL" id="KAK2105324.1"/>
    </source>
</evidence>
<name>A0ABQ9V8S9_SAGOE</name>
<dbReference type="Proteomes" id="UP001266305">
    <property type="component" value="Unassembled WGS sequence"/>
</dbReference>
<reference evidence="1 2" key="1">
    <citation type="submission" date="2023-05" db="EMBL/GenBank/DDBJ databases">
        <title>B98-5 Cell Line De Novo Hybrid Assembly: An Optical Mapping Approach.</title>
        <authorList>
            <person name="Kananen K."/>
            <person name="Auerbach J.A."/>
            <person name="Kautto E."/>
            <person name="Blachly J.S."/>
        </authorList>
    </citation>
    <scope>NUCLEOTIDE SEQUENCE [LARGE SCALE GENOMIC DNA]</scope>
    <source>
        <strain evidence="1">B95-8</strain>
        <tissue evidence="1">Cell line</tissue>
    </source>
</reference>
<proteinExistence type="predicted"/>
<accession>A0ABQ9V8S9</accession>
<sequence length="279" mass="29647">MAVACSRGAAESAAEKYMLVGKGGRISRSSSDQLGVKLKKVSGRGATADPKLTSPLHAAPGSSTLVLYYLAHGTVVVRVSLENVENRRIGVGFSLCTPARPSRDWAAQKPRRPCVRVGFGLQNPRSPGPDPSGVGLMPGVCFAWLPGIQEGNSVVTRGQQRQTQTRLLRACAKTSPLGHAFQTRRRVGQGGAAWGGAGRKLLGALRRYPALAHSGEGKAAHSVPRPRNYTLRPHLLDSSLRPGVEAPDWPSTAAVRRRKVGITTPCGCPGNQTLRIWTA</sequence>
<protein>
    <submittedName>
        <fullName evidence="1">Uncharacterized protein</fullName>
    </submittedName>
</protein>
<keyword evidence="2" id="KW-1185">Reference proteome</keyword>
<evidence type="ECO:0000313" key="2">
    <source>
        <dbReference type="Proteomes" id="UP001266305"/>
    </source>
</evidence>
<organism evidence="1 2">
    <name type="scientific">Saguinus oedipus</name>
    <name type="common">Cotton-top tamarin</name>
    <name type="synonym">Oedipomidas oedipus</name>
    <dbReference type="NCBI Taxonomy" id="9490"/>
    <lineage>
        <taxon>Eukaryota</taxon>
        <taxon>Metazoa</taxon>
        <taxon>Chordata</taxon>
        <taxon>Craniata</taxon>
        <taxon>Vertebrata</taxon>
        <taxon>Euteleostomi</taxon>
        <taxon>Mammalia</taxon>
        <taxon>Eutheria</taxon>
        <taxon>Euarchontoglires</taxon>
        <taxon>Primates</taxon>
        <taxon>Haplorrhini</taxon>
        <taxon>Platyrrhini</taxon>
        <taxon>Cebidae</taxon>
        <taxon>Callitrichinae</taxon>
        <taxon>Saguinus</taxon>
    </lineage>
</organism>